<evidence type="ECO:0000313" key="3">
    <source>
        <dbReference type="Proteomes" id="UP000566454"/>
    </source>
</evidence>
<dbReference type="Pfam" id="PF01834">
    <property type="entry name" value="XRCC1_N"/>
    <property type="match status" value="1"/>
</dbReference>
<dbReference type="GO" id="GO:0003684">
    <property type="term" value="F:damaged DNA binding"/>
    <property type="evidence" value="ECO:0007669"/>
    <property type="project" value="InterPro"/>
</dbReference>
<dbReference type="OrthoDB" id="25840at2759"/>
<sequence length="114" mass="12725">QNYNSLQLTCSQPFSPCSHFGLSFIQLRKPQGQEPDPLRPPLNTVVASLDPSSHQLCPPARLTFPIPRRAREEKQLRSCLWKLEGAAWSLAHLSRSARMALLAAQNQALRPRAG</sequence>
<proteinExistence type="predicted"/>
<feature type="non-terminal residue" evidence="2">
    <location>
        <position position="1"/>
    </location>
</feature>
<keyword evidence="3" id="KW-1185">Reference proteome</keyword>
<evidence type="ECO:0000259" key="1">
    <source>
        <dbReference type="Pfam" id="PF01834"/>
    </source>
</evidence>
<organism evidence="2 3">
    <name type="scientific">Prunella himalayana</name>
    <dbReference type="NCBI Taxonomy" id="670356"/>
    <lineage>
        <taxon>Eukaryota</taxon>
        <taxon>Metazoa</taxon>
        <taxon>Chordata</taxon>
        <taxon>Craniata</taxon>
        <taxon>Vertebrata</taxon>
        <taxon>Euteleostomi</taxon>
        <taxon>Archelosauria</taxon>
        <taxon>Archosauria</taxon>
        <taxon>Dinosauria</taxon>
        <taxon>Saurischia</taxon>
        <taxon>Theropoda</taxon>
        <taxon>Coelurosauria</taxon>
        <taxon>Aves</taxon>
        <taxon>Neognathae</taxon>
        <taxon>Neoaves</taxon>
        <taxon>Telluraves</taxon>
        <taxon>Australaves</taxon>
        <taxon>Passeriformes</taxon>
        <taxon>Passeroidea</taxon>
        <taxon>Prunellidae</taxon>
        <taxon>Prunella</taxon>
    </lineage>
</organism>
<reference evidence="2 3" key="1">
    <citation type="submission" date="2019-09" db="EMBL/GenBank/DDBJ databases">
        <title>Bird 10,000 Genomes (B10K) Project - Family phase.</title>
        <authorList>
            <person name="Zhang G."/>
        </authorList>
    </citation>
    <scope>NUCLEOTIDE SEQUENCE [LARGE SCALE GENOMIC DNA]</scope>
    <source>
        <strain evidence="2">B10K-DU-013-18</strain>
        <tissue evidence="2">Muscle</tissue>
    </source>
</reference>
<accession>A0A7K5RAQ4</accession>
<dbReference type="EMBL" id="VYZK01001405">
    <property type="protein sequence ID" value="NWT76801.1"/>
    <property type="molecule type" value="Genomic_DNA"/>
</dbReference>
<dbReference type="AlphaFoldDB" id="A0A7K5RAQ4"/>
<name>A0A7K5RAQ4_9PASE</name>
<dbReference type="GO" id="GO:0005634">
    <property type="term" value="C:nucleus"/>
    <property type="evidence" value="ECO:0007669"/>
    <property type="project" value="InterPro"/>
</dbReference>
<dbReference type="Proteomes" id="UP000566454">
    <property type="component" value="Unassembled WGS sequence"/>
</dbReference>
<dbReference type="GO" id="GO:0000012">
    <property type="term" value="P:single strand break repair"/>
    <property type="evidence" value="ECO:0007669"/>
    <property type="project" value="InterPro"/>
</dbReference>
<feature type="domain" description="DNA-repair protein Xrcc1 N-terminal" evidence="1">
    <location>
        <begin position="2"/>
        <end position="27"/>
    </location>
</feature>
<evidence type="ECO:0000313" key="2">
    <source>
        <dbReference type="EMBL" id="NWT76801.1"/>
    </source>
</evidence>
<protein>
    <submittedName>
        <fullName evidence="2">TRPC2 protein</fullName>
    </submittedName>
</protein>
<feature type="non-terminal residue" evidence="2">
    <location>
        <position position="114"/>
    </location>
</feature>
<comment type="caution">
    <text evidence="2">The sequence shown here is derived from an EMBL/GenBank/DDBJ whole genome shotgun (WGS) entry which is preliminary data.</text>
</comment>
<dbReference type="InterPro" id="IPR002706">
    <property type="entry name" value="Xrcc1_N"/>
</dbReference>
<gene>
    <name evidence="2" type="primary">Trpc2</name>
    <name evidence="2" type="ORF">PRUHIM_R15708</name>
</gene>